<gene>
    <name evidence="1" type="ORF">RGLFYP36_01770</name>
</gene>
<name>A0A6N3FBF1_MEDGN</name>
<dbReference type="NCBIfam" id="TIGR01563">
    <property type="entry name" value="gp16_SPP1"/>
    <property type="match status" value="1"/>
</dbReference>
<dbReference type="AlphaFoldDB" id="A0A6N3FBF1"/>
<dbReference type="InterPro" id="IPR008767">
    <property type="entry name" value="Phage_SPP1_head-tail_adaptor"/>
</dbReference>
<accession>A0A6N3FBF1</accession>
<protein>
    <recommendedName>
        <fullName evidence="2">Phage head-tail adapter protein</fullName>
    </recommendedName>
</protein>
<proteinExistence type="predicted"/>
<organism evidence="1">
    <name type="scientific">Mediterraneibacter gnavus</name>
    <name type="common">Ruminococcus gnavus</name>
    <dbReference type="NCBI Taxonomy" id="33038"/>
    <lineage>
        <taxon>Bacteria</taxon>
        <taxon>Bacillati</taxon>
        <taxon>Bacillota</taxon>
        <taxon>Clostridia</taxon>
        <taxon>Lachnospirales</taxon>
        <taxon>Lachnospiraceae</taxon>
        <taxon>Mediterraneibacter</taxon>
    </lineage>
</organism>
<dbReference type="RefSeq" id="WP_118594555.1">
    <property type="nucleotide sequence ID" value="NZ_CACRUU010000084.1"/>
</dbReference>
<evidence type="ECO:0000313" key="1">
    <source>
        <dbReference type="EMBL" id="VYU49398.1"/>
    </source>
</evidence>
<evidence type="ECO:0008006" key="2">
    <source>
        <dbReference type="Google" id="ProtNLM"/>
    </source>
</evidence>
<dbReference type="EMBL" id="CACRUU010000084">
    <property type="protein sequence ID" value="VYU49398.1"/>
    <property type="molecule type" value="Genomic_DNA"/>
</dbReference>
<reference evidence="1" key="1">
    <citation type="submission" date="2019-11" db="EMBL/GenBank/DDBJ databases">
        <authorList>
            <person name="Feng L."/>
        </authorList>
    </citation>
    <scope>NUCLEOTIDE SEQUENCE</scope>
    <source>
        <strain evidence="1">RgnavusLFYP36</strain>
    </source>
</reference>
<sequence length="92" mass="11100">MQEEITLCEQINDSEVEKTIIFCDVESITQSEFEAVGQKDIKPQYKFLVWSFEYSNQTEIEYNGQRLTVYRTYKRKNEEKTELYAEKRVGRR</sequence>